<dbReference type="Pfam" id="PF00501">
    <property type="entry name" value="AMP-binding"/>
    <property type="match status" value="1"/>
</dbReference>
<dbReference type="InterPro" id="IPR000873">
    <property type="entry name" value="AMP-dep_synth/lig_dom"/>
</dbReference>
<comment type="caution">
    <text evidence="4">The sequence shown here is derived from an EMBL/GenBank/DDBJ whole genome shotgun (WGS) entry which is preliminary data.</text>
</comment>
<feature type="domain" description="AMP-dependent synthetase/ligase" evidence="3">
    <location>
        <begin position="23"/>
        <end position="424"/>
    </location>
</feature>
<reference evidence="4 5" key="1">
    <citation type="submission" date="2024-06" db="EMBL/GenBank/DDBJ databases">
        <title>The Natural Products Discovery Center: Release of the First 8490 Sequenced Strains for Exploring Actinobacteria Biosynthetic Diversity.</title>
        <authorList>
            <person name="Kalkreuter E."/>
            <person name="Kautsar S.A."/>
            <person name="Yang D."/>
            <person name="Bader C.D."/>
            <person name="Teijaro C.N."/>
            <person name="Fluegel L."/>
            <person name="Davis C.M."/>
            <person name="Simpson J.R."/>
            <person name="Lauterbach L."/>
            <person name="Steele A.D."/>
            <person name="Gui C."/>
            <person name="Meng S."/>
            <person name="Li G."/>
            <person name="Viehrig K."/>
            <person name="Ye F."/>
            <person name="Su P."/>
            <person name="Kiefer A.F."/>
            <person name="Nichols A."/>
            <person name="Cepeda A.J."/>
            <person name="Yan W."/>
            <person name="Fan B."/>
            <person name="Jiang Y."/>
            <person name="Adhikari A."/>
            <person name="Zheng C.-J."/>
            <person name="Schuster L."/>
            <person name="Cowan T.M."/>
            <person name="Smanski M.J."/>
            <person name="Chevrette M.G."/>
            <person name="De Carvalho L.P.S."/>
            <person name="Shen B."/>
        </authorList>
    </citation>
    <scope>NUCLEOTIDE SEQUENCE [LARGE SCALE GENOMIC DNA]</scope>
    <source>
        <strain evidence="4 5">NPDC019708</strain>
    </source>
</reference>
<dbReference type="PANTHER" id="PTHR43272">
    <property type="entry name" value="LONG-CHAIN-FATTY-ACID--COA LIGASE"/>
    <property type="match status" value="1"/>
</dbReference>
<keyword evidence="5" id="KW-1185">Reference proteome</keyword>
<dbReference type="RefSeq" id="WP_356958994.1">
    <property type="nucleotide sequence ID" value="NZ_JBEYBD010000021.1"/>
</dbReference>
<evidence type="ECO:0000313" key="5">
    <source>
        <dbReference type="Proteomes" id="UP001550628"/>
    </source>
</evidence>
<proteinExistence type="predicted"/>
<accession>A0ABV2WZH4</accession>
<dbReference type="InterPro" id="IPR042099">
    <property type="entry name" value="ANL_N_sf"/>
</dbReference>
<dbReference type="Pfam" id="PF23562">
    <property type="entry name" value="AMP-binding_C_3"/>
    <property type="match status" value="1"/>
</dbReference>
<evidence type="ECO:0000313" key="4">
    <source>
        <dbReference type="EMBL" id="MEU1956278.1"/>
    </source>
</evidence>
<dbReference type="Gene3D" id="3.40.50.12780">
    <property type="entry name" value="N-terminal domain of ligase-like"/>
    <property type="match status" value="2"/>
</dbReference>
<dbReference type="EMBL" id="JBEYBF010000035">
    <property type="protein sequence ID" value="MEU1956278.1"/>
    <property type="molecule type" value="Genomic_DNA"/>
</dbReference>
<gene>
    <name evidence="4" type="ORF">ABZ510_31075</name>
</gene>
<dbReference type="CDD" id="cd05907">
    <property type="entry name" value="VL_LC_FACS_like"/>
    <property type="match status" value="1"/>
</dbReference>
<name>A0ABV2WZH4_9NOCA</name>
<evidence type="ECO:0000256" key="1">
    <source>
        <dbReference type="ARBA" id="ARBA00022741"/>
    </source>
</evidence>
<evidence type="ECO:0000259" key="3">
    <source>
        <dbReference type="Pfam" id="PF00501"/>
    </source>
</evidence>
<keyword evidence="2" id="KW-0067">ATP-binding</keyword>
<dbReference type="GO" id="GO:0016874">
    <property type="term" value="F:ligase activity"/>
    <property type="evidence" value="ECO:0007669"/>
    <property type="project" value="UniProtKB-KW"/>
</dbReference>
<dbReference type="InterPro" id="IPR020845">
    <property type="entry name" value="AMP-binding_CS"/>
</dbReference>
<protein>
    <submittedName>
        <fullName evidence="4">Long-chain fatty acid--CoA ligase</fullName>
    </submittedName>
</protein>
<keyword evidence="1" id="KW-0547">Nucleotide-binding</keyword>
<keyword evidence="4" id="KW-0436">Ligase</keyword>
<organism evidence="4 5">
    <name type="scientific">Nocardia rhamnosiphila</name>
    <dbReference type="NCBI Taxonomy" id="426716"/>
    <lineage>
        <taxon>Bacteria</taxon>
        <taxon>Bacillati</taxon>
        <taxon>Actinomycetota</taxon>
        <taxon>Actinomycetes</taxon>
        <taxon>Mycobacteriales</taxon>
        <taxon>Nocardiaceae</taxon>
        <taxon>Nocardia</taxon>
    </lineage>
</organism>
<dbReference type="SUPFAM" id="SSF56801">
    <property type="entry name" value="Acetyl-CoA synthetase-like"/>
    <property type="match status" value="1"/>
</dbReference>
<evidence type="ECO:0000256" key="2">
    <source>
        <dbReference type="ARBA" id="ARBA00022840"/>
    </source>
</evidence>
<dbReference type="Proteomes" id="UP001550628">
    <property type="component" value="Unassembled WGS sequence"/>
</dbReference>
<sequence length="597" mass="64560">MQEFGLPPLYHVRPDANLTDSIDRNAERYPDIAVVSRKMDGRWHDVTAARFRTEVLATAKGLIAHGIQAGDRVAVMSRTRYEWTLLDFAIWCAGAVTVPVYETSSAEQVEWIASDSGAIAIVTETDHHTAVVAGLRNQLPELTHTWQIDAGAVATLQAEGAGISDTAVADRRAALTADQPATIVYTSGTTGRPKRCLLTHGNFLAELGNITARMPELFRTGESSVLLFLPLAHVLGRIAEIAAAFVPVDIAHVGDIKDVTAELGEFRPTLILGVPRVFEKVYNTARAQAQLAGRGRIFDLAATTAIDFSRARGSGRVPFPLRIRHALFDRLVYRRLRAALGGRATHALSGGAPLGERLGHFYRGVGFTVLEGYGLTETCGAATFNPDDRPKIGTVGRPLPGSSVRIGDDGEILLRGPNVFTGYWNNPQATADTFRDGWFATGDLGTLDQDGYLTVIGRKKEIIVTTAGKNVAPAVIEDRIRAHALIGEVIVVGDHRPFVSCLVTIDGEHFPTWKKLNGKPADATVADLAADPDLLGAIQTAVDDGNRAVSRAEAVRKFRMLPTEFTEANGYVTPSLKLKRNIVLREFATEVDAMYSG</sequence>
<dbReference type="PANTHER" id="PTHR43272:SF33">
    <property type="entry name" value="AMP-BINDING DOMAIN-CONTAINING PROTEIN-RELATED"/>
    <property type="match status" value="1"/>
</dbReference>
<dbReference type="PROSITE" id="PS00455">
    <property type="entry name" value="AMP_BINDING"/>
    <property type="match status" value="1"/>
</dbReference>